<dbReference type="InterPro" id="IPR036779">
    <property type="entry name" value="LysM_dom_sf"/>
</dbReference>
<name>A0A9W9WAH9_9EURO</name>
<dbReference type="Proteomes" id="UP001147747">
    <property type="component" value="Unassembled WGS sequence"/>
</dbReference>
<gene>
    <name evidence="5" type="ORF">N7509_000562</name>
</gene>
<organism evidence="5 6">
    <name type="scientific">Penicillium cosmopolitanum</name>
    <dbReference type="NCBI Taxonomy" id="1131564"/>
    <lineage>
        <taxon>Eukaryota</taxon>
        <taxon>Fungi</taxon>
        <taxon>Dikarya</taxon>
        <taxon>Ascomycota</taxon>
        <taxon>Pezizomycotina</taxon>
        <taxon>Eurotiomycetes</taxon>
        <taxon>Eurotiomycetidae</taxon>
        <taxon>Eurotiales</taxon>
        <taxon>Aspergillaceae</taxon>
        <taxon>Penicillium</taxon>
    </lineage>
</organism>
<dbReference type="CDD" id="cd00118">
    <property type="entry name" value="LysM"/>
    <property type="match status" value="1"/>
</dbReference>
<dbReference type="Gene3D" id="3.10.350.10">
    <property type="entry name" value="LysM domain"/>
    <property type="match status" value="2"/>
</dbReference>
<dbReference type="InterPro" id="IPR018392">
    <property type="entry name" value="LysM"/>
</dbReference>
<comment type="caution">
    <text evidence="5">The sequence shown here is derived from an EMBL/GenBank/DDBJ whole genome shotgun (WGS) entry which is preliminary data.</text>
</comment>
<keyword evidence="1" id="KW-0147">Chitin-binding</keyword>
<dbReference type="OrthoDB" id="5985073at2759"/>
<reference evidence="5" key="1">
    <citation type="submission" date="2022-12" db="EMBL/GenBank/DDBJ databases">
        <authorList>
            <person name="Petersen C."/>
        </authorList>
    </citation>
    <scope>NUCLEOTIDE SEQUENCE</scope>
    <source>
        <strain evidence="5">IBT 29677</strain>
    </source>
</reference>
<keyword evidence="6" id="KW-1185">Reference proteome</keyword>
<feature type="domain" description="LysM" evidence="4">
    <location>
        <begin position="34"/>
        <end position="82"/>
    </location>
</feature>
<dbReference type="InterPro" id="IPR052210">
    <property type="entry name" value="LysM1-like"/>
</dbReference>
<evidence type="ECO:0000313" key="6">
    <source>
        <dbReference type="Proteomes" id="UP001147747"/>
    </source>
</evidence>
<evidence type="ECO:0000313" key="5">
    <source>
        <dbReference type="EMBL" id="KAJ5413935.1"/>
    </source>
</evidence>
<sequence length="327" mass="34985">MKGLVYFAVIASVQASHFAHLSLHHRATGSQSCKPYTVQEGDTCATIGRLSGVTWAQLLSWNSDINGDCSNLADLSGKEICVSNPSGDYAIPAIGSSVSSGATGSQSIVTTTAPVPSPIVSGTNTKCAKYHKIGKDETCDTVTEKAGISRSDFMFLNSELTRDCTNLQKNVYYCVQAVGDITAYSGHAGSTSNRFSKVSMTSIPSSANRPDYAGALKNNSSPVIPLAQDTRRDCYNYMWLRNTTDNALADCWLMAMTNEVSPENFILWNPSLERTAAVYGYPCTLRSSLSYCVQLSKPTSTKATRSQIPSSVAASSTQNPAKSTTLV</sequence>
<keyword evidence="2" id="KW-0843">Virulence</keyword>
<dbReference type="GeneID" id="81364179"/>
<evidence type="ECO:0000256" key="2">
    <source>
        <dbReference type="ARBA" id="ARBA00023026"/>
    </source>
</evidence>
<protein>
    <recommendedName>
        <fullName evidence="4">LysM domain-containing protein</fullName>
    </recommendedName>
</protein>
<dbReference type="PANTHER" id="PTHR34997">
    <property type="entry name" value="AM15"/>
    <property type="match status" value="1"/>
</dbReference>
<dbReference type="RefSeq" id="XP_056493781.1">
    <property type="nucleotide sequence ID" value="XM_056625199.1"/>
</dbReference>
<dbReference type="PANTHER" id="PTHR34997:SF1">
    <property type="entry name" value="PEPTIDOGLYCAN-BINDING LYSIN DOMAIN"/>
    <property type="match status" value="1"/>
</dbReference>
<reference evidence="5" key="2">
    <citation type="journal article" date="2023" name="IMA Fungus">
        <title>Comparative genomic study of the Penicillium genus elucidates a diverse pangenome and 15 lateral gene transfer events.</title>
        <authorList>
            <person name="Petersen C."/>
            <person name="Sorensen T."/>
            <person name="Nielsen M.R."/>
            <person name="Sondergaard T.E."/>
            <person name="Sorensen J.L."/>
            <person name="Fitzpatrick D.A."/>
            <person name="Frisvad J.C."/>
            <person name="Nielsen K.L."/>
        </authorList>
    </citation>
    <scope>NUCLEOTIDE SEQUENCE</scope>
    <source>
        <strain evidence="5">IBT 29677</strain>
    </source>
</reference>
<feature type="domain" description="LysM" evidence="4">
    <location>
        <begin position="129"/>
        <end position="175"/>
    </location>
</feature>
<dbReference type="SMART" id="SM00257">
    <property type="entry name" value="LysM"/>
    <property type="match status" value="2"/>
</dbReference>
<dbReference type="PROSITE" id="PS51782">
    <property type="entry name" value="LYSM"/>
    <property type="match status" value="2"/>
</dbReference>
<evidence type="ECO:0000256" key="3">
    <source>
        <dbReference type="SAM" id="MobiDB-lite"/>
    </source>
</evidence>
<dbReference type="EMBL" id="JAPZBU010000003">
    <property type="protein sequence ID" value="KAJ5413935.1"/>
    <property type="molecule type" value="Genomic_DNA"/>
</dbReference>
<evidence type="ECO:0000259" key="4">
    <source>
        <dbReference type="PROSITE" id="PS51782"/>
    </source>
</evidence>
<dbReference type="Pfam" id="PF01476">
    <property type="entry name" value="LysM"/>
    <property type="match status" value="1"/>
</dbReference>
<dbReference type="SUPFAM" id="SSF54106">
    <property type="entry name" value="LysM domain"/>
    <property type="match status" value="1"/>
</dbReference>
<feature type="region of interest" description="Disordered" evidence="3">
    <location>
        <begin position="303"/>
        <end position="327"/>
    </location>
</feature>
<proteinExistence type="predicted"/>
<dbReference type="AlphaFoldDB" id="A0A9W9WAH9"/>
<evidence type="ECO:0000256" key="1">
    <source>
        <dbReference type="ARBA" id="ARBA00022669"/>
    </source>
</evidence>
<dbReference type="GO" id="GO:0008061">
    <property type="term" value="F:chitin binding"/>
    <property type="evidence" value="ECO:0007669"/>
    <property type="project" value="UniProtKB-KW"/>
</dbReference>
<accession>A0A9W9WAH9</accession>